<gene>
    <name evidence="2" type="ORF">K469DRAFT_356468</name>
</gene>
<sequence>MRPIGWWLRSRCMAPWLIFNRRKGWAILKLLVIASRSRLFRCLSMTRIWIPRSELWTWQEFSASMQKMSRVWIIA</sequence>
<dbReference type="AlphaFoldDB" id="A0A6A6DJA2"/>
<name>A0A6A6DJA2_9PEZI</name>
<reference evidence="2" key="1">
    <citation type="journal article" date="2020" name="Stud. Mycol.">
        <title>101 Dothideomycetes genomes: a test case for predicting lifestyles and emergence of pathogens.</title>
        <authorList>
            <person name="Haridas S."/>
            <person name="Albert R."/>
            <person name="Binder M."/>
            <person name="Bloem J."/>
            <person name="Labutti K."/>
            <person name="Salamov A."/>
            <person name="Andreopoulos B."/>
            <person name="Baker S."/>
            <person name="Barry K."/>
            <person name="Bills G."/>
            <person name="Bluhm B."/>
            <person name="Cannon C."/>
            <person name="Castanera R."/>
            <person name="Culley D."/>
            <person name="Daum C."/>
            <person name="Ezra D."/>
            <person name="Gonzalez J."/>
            <person name="Henrissat B."/>
            <person name="Kuo A."/>
            <person name="Liang C."/>
            <person name="Lipzen A."/>
            <person name="Lutzoni F."/>
            <person name="Magnuson J."/>
            <person name="Mondo S."/>
            <person name="Nolan M."/>
            <person name="Ohm R."/>
            <person name="Pangilinan J."/>
            <person name="Park H.-J."/>
            <person name="Ramirez L."/>
            <person name="Alfaro M."/>
            <person name="Sun H."/>
            <person name="Tritt A."/>
            <person name="Yoshinaga Y."/>
            <person name="Zwiers L.-H."/>
            <person name="Turgeon B."/>
            <person name="Goodwin S."/>
            <person name="Spatafora J."/>
            <person name="Crous P."/>
            <person name="Grigoriev I."/>
        </authorList>
    </citation>
    <scope>NUCLEOTIDE SEQUENCE</scope>
    <source>
        <strain evidence="2">CBS 207.26</strain>
    </source>
</reference>
<dbReference type="EMBL" id="ML994686">
    <property type="protein sequence ID" value="KAF2177626.1"/>
    <property type="molecule type" value="Genomic_DNA"/>
</dbReference>
<proteinExistence type="predicted"/>
<keyword evidence="1" id="KW-0732">Signal</keyword>
<evidence type="ECO:0000313" key="2">
    <source>
        <dbReference type="EMBL" id="KAF2177626.1"/>
    </source>
</evidence>
<evidence type="ECO:0000313" key="3">
    <source>
        <dbReference type="Proteomes" id="UP000800200"/>
    </source>
</evidence>
<accession>A0A6A6DJA2</accession>
<feature type="chain" id="PRO_5025622636" evidence="1">
    <location>
        <begin position="27"/>
        <end position="75"/>
    </location>
</feature>
<feature type="signal peptide" evidence="1">
    <location>
        <begin position="1"/>
        <end position="26"/>
    </location>
</feature>
<organism evidence="2 3">
    <name type="scientific">Zopfia rhizophila CBS 207.26</name>
    <dbReference type="NCBI Taxonomy" id="1314779"/>
    <lineage>
        <taxon>Eukaryota</taxon>
        <taxon>Fungi</taxon>
        <taxon>Dikarya</taxon>
        <taxon>Ascomycota</taxon>
        <taxon>Pezizomycotina</taxon>
        <taxon>Dothideomycetes</taxon>
        <taxon>Dothideomycetes incertae sedis</taxon>
        <taxon>Zopfiaceae</taxon>
        <taxon>Zopfia</taxon>
    </lineage>
</organism>
<dbReference type="Proteomes" id="UP000800200">
    <property type="component" value="Unassembled WGS sequence"/>
</dbReference>
<evidence type="ECO:0000256" key="1">
    <source>
        <dbReference type="SAM" id="SignalP"/>
    </source>
</evidence>
<keyword evidence="3" id="KW-1185">Reference proteome</keyword>
<protein>
    <submittedName>
        <fullName evidence="2">Uncharacterized protein</fullName>
    </submittedName>
</protein>